<reference evidence="2" key="1">
    <citation type="submission" date="2019-12" db="EMBL/GenBank/DDBJ databases">
        <authorList>
            <person name="Scholes J."/>
        </authorList>
    </citation>
    <scope>NUCLEOTIDE SEQUENCE</scope>
</reference>
<dbReference type="Proteomes" id="UP001153555">
    <property type="component" value="Unassembled WGS sequence"/>
</dbReference>
<feature type="domain" description="DUF3615" evidence="1">
    <location>
        <begin position="54"/>
        <end position="155"/>
    </location>
</feature>
<proteinExistence type="predicted"/>
<evidence type="ECO:0000313" key="2">
    <source>
        <dbReference type="EMBL" id="CAA0816791.1"/>
    </source>
</evidence>
<name>A0A9N7MY69_STRHE</name>
<sequence length="280" mass="32140">GTEVPLRRSRRLEIKGLKRKPITYREILERRQRAAPRLDPNDPDAIKNRNENVAQSALQHYNTKHGTGLEFVRFLNGMSMTGRGFARGFIERHYYWRHLNFEARRPDAGPKDEPLLLFAEVYSGRKGWELSTLSLVGPTDGEYGCQRCLSYVNHPRRGFRAGFDATVDSNPKLLSSETAAKLAEFALQDYIAKQTEEISLKFERAVEGNGFTSTGLMMDFTEKRTHWVHLNFEARVGPKEEEVLLFFAELYLEDGSDDKYVLATFSPAEATWMQKVKVEI</sequence>
<keyword evidence="3" id="KW-1185">Reference proteome</keyword>
<feature type="non-terminal residue" evidence="2">
    <location>
        <position position="280"/>
    </location>
</feature>
<accession>A0A9N7MY69</accession>
<feature type="domain" description="DUF3615" evidence="1">
    <location>
        <begin position="184"/>
        <end position="260"/>
    </location>
</feature>
<comment type="caution">
    <text evidence="2">The sequence shown here is derived from an EMBL/GenBank/DDBJ whole genome shotgun (WGS) entry which is preliminary data.</text>
</comment>
<feature type="non-terminal residue" evidence="2">
    <location>
        <position position="1"/>
    </location>
</feature>
<gene>
    <name evidence="2" type="ORF">SHERM_16657</name>
</gene>
<evidence type="ECO:0000259" key="1">
    <source>
        <dbReference type="Pfam" id="PF12274"/>
    </source>
</evidence>
<dbReference type="PANTHER" id="PTHR34710">
    <property type="entry name" value="OS03G0834100 PROTEIN"/>
    <property type="match status" value="1"/>
</dbReference>
<dbReference type="Pfam" id="PF12274">
    <property type="entry name" value="DUF3615"/>
    <property type="match status" value="2"/>
</dbReference>
<organism evidence="2 3">
    <name type="scientific">Striga hermonthica</name>
    <name type="common">Purple witchweed</name>
    <name type="synonym">Buchnera hermonthica</name>
    <dbReference type="NCBI Taxonomy" id="68872"/>
    <lineage>
        <taxon>Eukaryota</taxon>
        <taxon>Viridiplantae</taxon>
        <taxon>Streptophyta</taxon>
        <taxon>Embryophyta</taxon>
        <taxon>Tracheophyta</taxon>
        <taxon>Spermatophyta</taxon>
        <taxon>Magnoliopsida</taxon>
        <taxon>eudicotyledons</taxon>
        <taxon>Gunneridae</taxon>
        <taxon>Pentapetalae</taxon>
        <taxon>asterids</taxon>
        <taxon>lamiids</taxon>
        <taxon>Lamiales</taxon>
        <taxon>Orobanchaceae</taxon>
        <taxon>Buchnereae</taxon>
        <taxon>Striga</taxon>
    </lineage>
</organism>
<dbReference type="AlphaFoldDB" id="A0A9N7MY69"/>
<protein>
    <recommendedName>
        <fullName evidence="1">DUF3615 domain-containing protein</fullName>
    </recommendedName>
</protein>
<dbReference type="EMBL" id="CACSLK010014283">
    <property type="protein sequence ID" value="CAA0816791.1"/>
    <property type="molecule type" value="Genomic_DNA"/>
</dbReference>
<evidence type="ECO:0000313" key="3">
    <source>
        <dbReference type="Proteomes" id="UP001153555"/>
    </source>
</evidence>
<dbReference type="OrthoDB" id="919440at2759"/>
<dbReference type="InterPro" id="IPR022059">
    <property type="entry name" value="DUF3615"/>
</dbReference>
<dbReference type="PANTHER" id="PTHR34710:SF20">
    <property type="entry name" value="OS10G0550200 PROTEIN"/>
    <property type="match status" value="1"/>
</dbReference>